<sequence>MASSLRLDWKGDAEIPEGARLVTNEVEWLRVAPTLQAPDAQDVWVRGATVCKWASQWWQAAGGKCEEVRGAIDTLLAISPDLSREEAKGILGVLSTHHRAEAKGGFQLSEILAELFPNFGEEGLGWKRAHTLTNRLEIAAQWLLWLEEQHDIEPSHAKLMAHQTEIWRESGEDCRDLFPCTSKEATSAIRAWLGLEENKTRGAFAARPPFPEVLPARWLDEARGFYAKAFTLMAQDETGAMLHFWHRFERSNAPFALREVAAETLCEVLIAHPECISSELVALLEPLVSAPMLSKVRALKPPLAPPALPDVKSSGAGSILDWVTQKYLPFRAWQCENENTGAGTLALQSAQEFGEWFLSFYENAMIGAARQFLQIHRAGELRSSETSEITFWVIADGLGWLDARTLARLVTEKSQRFSLGEMAPYFATIPTITSFAKPSLRWSAPPDQVPEVSGNGRRRESEVSGHKEAATTLKTAKPGDLVIWTPLDPDKTYHESADANILRGRVAGVLAGLAQNIVEAALGAPADVPLKIVVTTDHGRLLGSSIRSHPSPVGFTGHGRAAYGNSKPDLEGSPGVRWLDPDLYRCKSHVVIATDEGAFLTNASEGAAARTGIEKFPHGGIFPEEVVVPWLVFERDAAPIRVEAVLSGKGRAGRLGKAALRLINFSNRALLMENIELRYGGKTGTGVIFTPVTVAAFGHAEIEVQLDAWPETAQARDLTMLVLLRAPDGRLVQSVAEIHLQVEALQTRENILGDLI</sequence>
<evidence type="ECO:0000313" key="3">
    <source>
        <dbReference type="Proteomes" id="UP000237684"/>
    </source>
</evidence>
<evidence type="ECO:0008006" key="4">
    <source>
        <dbReference type="Google" id="ProtNLM"/>
    </source>
</evidence>
<accession>A0A2S8SWU4</accession>
<dbReference type="AlphaFoldDB" id="A0A2S8SWU4"/>
<gene>
    <name evidence="2" type="ORF">B1R32_1019</name>
</gene>
<feature type="region of interest" description="Disordered" evidence="1">
    <location>
        <begin position="445"/>
        <end position="468"/>
    </location>
</feature>
<keyword evidence="3" id="KW-1185">Reference proteome</keyword>
<organism evidence="2 3">
    <name type="scientific">Abditibacterium utsteinense</name>
    <dbReference type="NCBI Taxonomy" id="1960156"/>
    <lineage>
        <taxon>Bacteria</taxon>
        <taxon>Pseudomonadati</taxon>
        <taxon>Abditibacteriota</taxon>
        <taxon>Abditibacteriia</taxon>
        <taxon>Abditibacteriales</taxon>
        <taxon>Abditibacteriaceae</taxon>
        <taxon>Abditibacterium</taxon>
    </lineage>
</organism>
<reference evidence="2 3" key="1">
    <citation type="journal article" date="2018" name="Syst. Appl. Microbiol.">
        <title>Abditibacterium utsteinense sp. nov., the first cultivated member of candidate phylum FBP, isolated from ice-free Antarctic soil samples.</title>
        <authorList>
            <person name="Tahon G."/>
            <person name="Tytgat B."/>
            <person name="Lebbe L."/>
            <person name="Carlier A."/>
            <person name="Willems A."/>
        </authorList>
    </citation>
    <scope>NUCLEOTIDE SEQUENCE [LARGE SCALE GENOMIC DNA]</scope>
    <source>
        <strain evidence="2 3">LMG 29911</strain>
    </source>
</reference>
<name>A0A2S8SWU4_9BACT</name>
<dbReference type="OrthoDB" id="859822at2"/>
<evidence type="ECO:0000313" key="2">
    <source>
        <dbReference type="EMBL" id="PQV65272.1"/>
    </source>
</evidence>
<comment type="caution">
    <text evidence="2">The sequence shown here is derived from an EMBL/GenBank/DDBJ whole genome shotgun (WGS) entry which is preliminary data.</text>
</comment>
<protein>
    <recommendedName>
        <fullName evidence="4">PglZ domain-containing protein</fullName>
    </recommendedName>
</protein>
<evidence type="ECO:0000256" key="1">
    <source>
        <dbReference type="SAM" id="MobiDB-lite"/>
    </source>
</evidence>
<dbReference type="RefSeq" id="WP_105482027.1">
    <property type="nucleotide sequence ID" value="NZ_NIGF01000001.1"/>
</dbReference>
<feature type="compositionally biased region" description="Basic and acidic residues" evidence="1">
    <location>
        <begin position="457"/>
        <end position="468"/>
    </location>
</feature>
<dbReference type="InParanoid" id="A0A2S8SWU4"/>
<proteinExistence type="predicted"/>
<dbReference type="EMBL" id="NIGF01000001">
    <property type="protein sequence ID" value="PQV65272.1"/>
    <property type="molecule type" value="Genomic_DNA"/>
</dbReference>
<dbReference type="Proteomes" id="UP000237684">
    <property type="component" value="Unassembled WGS sequence"/>
</dbReference>